<dbReference type="FunFam" id="3.20.20.70:FF:000090">
    <property type="entry name" value="Nicotinate-nucleotide pyrophosphorylase [carboxylating]"/>
    <property type="match status" value="1"/>
</dbReference>
<feature type="chain" id="PRO_5031142705" description="Nicotinate-nucleotide pyrophosphorylase [carboxylating]" evidence="12">
    <location>
        <begin position="18"/>
        <end position="196"/>
    </location>
</feature>
<dbReference type="PANTHER" id="PTHR32179">
    <property type="entry name" value="NICOTINATE-NUCLEOTIDE PYROPHOSPHORYLASE [CARBOXYLATING]"/>
    <property type="match status" value="1"/>
</dbReference>
<keyword evidence="12" id="KW-0732">Signal</keyword>
<dbReference type="GO" id="GO:0034213">
    <property type="term" value="P:quinolinate catabolic process"/>
    <property type="evidence" value="ECO:0007669"/>
    <property type="project" value="TreeGrafter"/>
</dbReference>
<dbReference type="InterPro" id="IPR013785">
    <property type="entry name" value="Aldolase_TIM"/>
</dbReference>
<comment type="similarity">
    <text evidence="3">Belongs to the NadC/ModD family.</text>
</comment>
<feature type="signal peptide" evidence="12">
    <location>
        <begin position="1"/>
        <end position="17"/>
    </location>
</feature>
<accession>A0A7S2WRU5</accession>
<dbReference type="GO" id="GO:0009435">
    <property type="term" value="P:NAD+ biosynthetic process"/>
    <property type="evidence" value="ECO:0007669"/>
    <property type="project" value="UniProtKB-UniPathway"/>
</dbReference>
<dbReference type="InterPro" id="IPR036068">
    <property type="entry name" value="Nicotinate_pribotase-like_C"/>
</dbReference>
<organism evidence="14">
    <name type="scientific">Rhizochromulina marina</name>
    <dbReference type="NCBI Taxonomy" id="1034831"/>
    <lineage>
        <taxon>Eukaryota</taxon>
        <taxon>Sar</taxon>
        <taxon>Stramenopiles</taxon>
        <taxon>Ochrophyta</taxon>
        <taxon>Dictyochophyceae</taxon>
        <taxon>Rhizochromulinales</taxon>
        <taxon>Rhizochromulina</taxon>
    </lineage>
</organism>
<reference evidence="14" key="1">
    <citation type="submission" date="2021-01" db="EMBL/GenBank/DDBJ databases">
        <authorList>
            <person name="Corre E."/>
            <person name="Pelletier E."/>
            <person name="Niang G."/>
            <person name="Scheremetjew M."/>
            <person name="Finn R."/>
            <person name="Kale V."/>
            <person name="Holt S."/>
            <person name="Cochrane G."/>
            <person name="Meng A."/>
            <person name="Brown T."/>
            <person name="Cohen L."/>
        </authorList>
    </citation>
    <scope>NUCLEOTIDE SEQUENCE</scope>
    <source>
        <strain evidence="14">CCMP1243</strain>
    </source>
</reference>
<evidence type="ECO:0000256" key="7">
    <source>
        <dbReference type="ARBA" id="ARBA00022642"/>
    </source>
</evidence>
<dbReference type="Gene3D" id="3.20.20.70">
    <property type="entry name" value="Aldolase class I"/>
    <property type="match status" value="1"/>
</dbReference>
<dbReference type="EC" id="2.4.2.19" evidence="5"/>
<evidence type="ECO:0000313" key="14">
    <source>
        <dbReference type="EMBL" id="CAD9703954.1"/>
    </source>
</evidence>
<dbReference type="InterPro" id="IPR002638">
    <property type="entry name" value="Quinolinate_PRibosylTrfase_C"/>
</dbReference>
<comment type="pathway">
    <text evidence="2">Cofactor biosynthesis; NAD(+) biosynthesis; nicotinate D-ribonucleotide from quinolinate: step 1/1.</text>
</comment>
<dbReference type="InterPro" id="IPR027277">
    <property type="entry name" value="NadC/ModD"/>
</dbReference>
<dbReference type="SUPFAM" id="SSF51690">
    <property type="entry name" value="Nicotinate/Quinolinate PRTase C-terminal domain-like"/>
    <property type="match status" value="1"/>
</dbReference>
<keyword evidence="9" id="KW-0808">Transferase</keyword>
<protein>
    <recommendedName>
        <fullName evidence="6">Nicotinate-nucleotide pyrophosphorylase [carboxylating]</fullName>
        <ecNumber evidence="5">2.4.2.19</ecNumber>
    </recommendedName>
    <alternativeName>
        <fullName evidence="10">Quinolinate phosphoribosyltransferase [decarboxylating]</fullName>
    </alternativeName>
</protein>
<evidence type="ECO:0000256" key="5">
    <source>
        <dbReference type="ARBA" id="ARBA00011944"/>
    </source>
</evidence>
<evidence type="ECO:0000256" key="10">
    <source>
        <dbReference type="ARBA" id="ARBA00033102"/>
    </source>
</evidence>
<dbReference type="Pfam" id="PF01729">
    <property type="entry name" value="QRPTase_C"/>
    <property type="match status" value="1"/>
</dbReference>
<proteinExistence type="inferred from homology"/>
<comment type="catalytic activity">
    <reaction evidence="11">
        <text>nicotinate beta-D-ribonucleotide + CO2 + diphosphate = quinolinate + 5-phospho-alpha-D-ribose 1-diphosphate + 2 H(+)</text>
        <dbReference type="Rhea" id="RHEA:12733"/>
        <dbReference type="ChEBI" id="CHEBI:15378"/>
        <dbReference type="ChEBI" id="CHEBI:16526"/>
        <dbReference type="ChEBI" id="CHEBI:29959"/>
        <dbReference type="ChEBI" id="CHEBI:33019"/>
        <dbReference type="ChEBI" id="CHEBI:57502"/>
        <dbReference type="ChEBI" id="CHEBI:58017"/>
        <dbReference type="EC" id="2.4.2.19"/>
    </reaction>
</comment>
<comment type="function">
    <text evidence="1">Involved in the catabolism of quinolinic acid (QA).</text>
</comment>
<evidence type="ECO:0000256" key="2">
    <source>
        <dbReference type="ARBA" id="ARBA00004893"/>
    </source>
</evidence>
<keyword evidence="8" id="KW-0328">Glycosyltransferase</keyword>
<name>A0A7S2WRU5_9STRA</name>
<evidence type="ECO:0000256" key="12">
    <source>
        <dbReference type="SAM" id="SignalP"/>
    </source>
</evidence>
<dbReference type="GO" id="GO:0005737">
    <property type="term" value="C:cytoplasm"/>
    <property type="evidence" value="ECO:0007669"/>
    <property type="project" value="TreeGrafter"/>
</dbReference>
<evidence type="ECO:0000256" key="1">
    <source>
        <dbReference type="ARBA" id="ARBA00003237"/>
    </source>
</evidence>
<comment type="subunit">
    <text evidence="4">Hexamer formed by 3 homodimers.</text>
</comment>
<dbReference type="GO" id="GO:0004514">
    <property type="term" value="F:nicotinate-nucleotide diphosphorylase (carboxylating) activity"/>
    <property type="evidence" value="ECO:0007669"/>
    <property type="project" value="UniProtKB-EC"/>
</dbReference>
<dbReference type="AlphaFoldDB" id="A0A7S2WRU5"/>
<evidence type="ECO:0000256" key="9">
    <source>
        <dbReference type="ARBA" id="ARBA00022679"/>
    </source>
</evidence>
<evidence type="ECO:0000256" key="3">
    <source>
        <dbReference type="ARBA" id="ARBA00009400"/>
    </source>
</evidence>
<evidence type="ECO:0000256" key="11">
    <source>
        <dbReference type="ARBA" id="ARBA00047445"/>
    </source>
</evidence>
<evidence type="ECO:0000256" key="8">
    <source>
        <dbReference type="ARBA" id="ARBA00022676"/>
    </source>
</evidence>
<dbReference type="UniPathway" id="UPA00253"/>
<feature type="domain" description="Quinolinate phosphoribosyl transferase C-terminal" evidence="13">
    <location>
        <begin position="52"/>
        <end position="189"/>
    </location>
</feature>
<evidence type="ECO:0000256" key="4">
    <source>
        <dbReference type="ARBA" id="ARBA00011218"/>
    </source>
</evidence>
<sequence length="196" mass="20566">MVVVLLLLLLLPPPTSSCSCNPAGDLLTRPSTGSAIAARLGHLAAALPCFNLVRYALLVGGAATHRLDLSNMVMLKDNHIWSAGSITKAVQHAKTAAGFTSKIEVEARTPEEAIEAASAGADIVMLDNMAPEVLKESAAALKAAFPHLTVEASGGITLETMPEYFSPNVDVISRGSLTQGYGCIDFSLKILQQQKP</sequence>
<gene>
    <name evidence="14" type="ORF">RMAR1173_LOCUS16303</name>
</gene>
<evidence type="ECO:0000256" key="6">
    <source>
        <dbReference type="ARBA" id="ARBA00020990"/>
    </source>
</evidence>
<evidence type="ECO:0000259" key="13">
    <source>
        <dbReference type="Pfam" id="PF01729"/>
    </source>
</evidence>
<dbReference type="PANTHER" id="PTHR32179:SF3">
    <property type="entry name" value="NICOTINATE-NUCLEOTIDE PYROPHOSPHORYLASE [CARBOXYLATING]"/>
    <property type="match status" value="1"/>
</dbReference>
<dbReference type="EMBL" id="HBHJ01024713">
    <property type="protein sequence ID" value="CAD9703954.1"/>
    <property type="molecule type" value="Transcribed_RNA"/>
</dbReference>
<keyword evidence="7" id="KW-0662">Pyridine nucleotide biosynthesis</keyword>